<reference evidence="1 2" key="1">
    <citation type="submission" date="2015-03" db="EMBL/GenBank/DDBJ databases">
        <title>RNA-seq based gene annotation and comparative genomics of four Zymoseptoria species reveal species-specific pathogenicity related genes and transposable element activity.</title>
        <authorList>
            <person name="Grandaubert J."/>
            <person name="Bhattacharyya A."/>
            <person name="Stukenbrock E.H."/>
        </authorList>
    </citation>
    <scope>NUCLEOTIDE SEQUENCE [LARGE SCALE GENOMIC DNA]</scope>
    <source>
        <strain evidence="1 2">Zb18110</strain>
    </source>
</reference>
<organism evidence="1 2">
    <name type="scientific">Zymoseptoria brevis</name>
    <dbReference type="NCBI Taxonomy" id="1047168"/>
    <lineage>
        <taxon>Eukaryota</taxon>
        <taxon>Fungi</taxon>
        <taxon>Dikarya</taxon>
        <taxon>Ascomycota</taxon>
        <taxon>Pezizomycotina</taxon>
        <taxon>Dothideomycetes</taxon>
        <taxon>Dothideomycetidae</taxon>
        <taxon>Mycosphaerellales</taxon>
        <taxon>Mycosphaerellaceae</taxon>
        <taxon>Zymoseptoria</taxon>
    </lineage>
</organism>
<proteinExistence type="predicted"/>
<dbReference type="OrthoDB" id="3650546at2759"/>
<comment type="caution">
    <text evidence="1">The sequence shown here is derived from an EMBL/GenBank/DDBJ whole genome shotgun (WGS) entry which is preliminary data.</text>
</comment>
<gene>
    <name evidence="1" type="ORF">TI39_contig258g00003</name>
</gene>
<dbReference type="Proteomes" id="UP000033647">
    <property type="component" value="Unassembled WGS sequence"/>
</dbReference>
<protein>
    <submittedName>
        <fullName evidence="1">Uncharacterized protein</fullName>
    </submittedName>
</protein>
<sequence>MSSSVNTITATPTASGSLSPGALIPFTHTFVQSSGATAITTPIALVGQVLDNGMTNFVGYDSGSAIYIVSSGANDAMPTTLANGMTYYFSERAAPGGYLLTSGGSGGQATRTGSGNGWWRVRVVLGRRGCRRRDEEHVE</sequence>
<accession>A0A0F4GXH1</accession>
<evidence type="ECO:0000313" key="1">
    <source>
        <dbReference type="EMBL" id="KJY02102.1"/>
    </source>
</evidence>
<name>A0A0F4GXH1_9PEZI</name>
<keyword evidence="2" id="KW-1185">Reference proteome</keyword>
<evidence type="ECO:0000313" key="2">
    <source>
        <dbReference type="Proteomes" id="UP000033647"/>
    </source>
</evidence>
<dbReference type="EMBL" id="LAFY01000250">
    <property type="protein sequence ID" value="KJY02102.1"/>
    <property type="molecule type" value="Genomic_DNA"/>
</dbReference>
<dbReference type="AlphaFoldDB" id="A0A0F4GXH1"/>